<keyword evidence="1" id="KW-1133">Transmembrane helix</keyword>
<keyword evidence="3" id="KW-1185">Reference proteome</keyword>
<evidence type="ECO:0000313" key="2">
    <source>
        <dbReference type="EMBL" id="AHF99016.1"/>
    </source>
</evidence>
<dbReference type="eggNOG" id="ENOG502N63G">
    <property type="taxonomic scope" value="Archaea"/>
</dbReference>
<dbReference type="Proteomes" id="UP000019024">
    <property type="component" value="Chromosome"/>
</dbReference>
<dbReference type="RefSeq" id="WP_049952211.1">
    <property type="nucleotide sequence ID" value="NZ_CP007055.1"/>
</dbReference>
<protein>
    <submittedName>
        <fullName evidence="2">Uncharacterized protein</fullName>
    </submittedName>
</protein>
<organism evidence="2 3">
    <name type="scientific">Halostagnicola larsenii XH-48</name>
    <dbReference type="NCBI Taxonomy" id="797299"/>
    <lineage>
        <taxon>Archaea</taxon>
        <taxon>Methanobacteriati</taxon>
        <taxon>Methanobacteriota</taxon>
        <taxon>Stenosarchaea group</taxon>
        <taxon>Halobacteria</taxon>
        <taxon>Halobacteriales</taxon>
        <taxon>Natrialbaceae</taxon>
        <taxon>Halostagnicola</taxon>
    </lineage>
</organism>
<proteinExistence type="predicted"/>
<accession>W0JNY8</accession>
<dbReference type="HOGENOM" id="CLU_201547_0_0_2"/>
<dbReference type="STRING" id="797299.HALLA_09155"/>
<keyword evidence="1" id="KW-0812">Transmembrane</keyword>
<keyword evidence="1" id="KW-0472">Membrane</keyword>
<feature type="transmembrane region" description="Helical" evidence="1">
    <location>
        <begin position="44"/>
        <end position="62"/>
    </location>
</feature>
<dbReference type="EMBL" id="CP007055">
    <property type="protein sequence ID" value="AHF99016.1"/>
    <property type="molecule type" value="Genomic_DNA"/>
</dbReference>
<gene>
    <name evidence="2" type="ORF">HALLA_09155</name>
</gene>
<evidence type="ECO:0000256" key="1">
    <source>
        <dbReference type="SAM" id="Phobius"/>
    </source>
</evidence>
<dbReference type="GeneID" id="25144642"/>
<evidence type="ECO:0000313" key="3">
    <source>
        <dbReference type="Proteomes" id="UP000019024"/>
    </source>
</evidence>
<reference evidence="2 3" key="1">
    <citation type="submission" date="2014-01" db="EMBL/GenBank/DDBJ databases">
        <authorList>
            <consortium name="DOE Joint Genome Institute"/>
            <person name="Anderson I."/>
            <person name="Huntemann M."/>
            <person name="Han J."/>
            <person name="Chen A."/>
            <person name="Kyrpides N."/>
            <person name="Mavromatis K."/>
            <person name="Markowitz V."/>
            <person name="Palaniappan K."/>
            <person name="Ivanova N."/>
            <person name="Schaumberg A."/>
            <person name="Pati A."/>
            <person name="Liolios K."/>
            <person name="Nordberg H.P."/>
            <person name="Cantor M.N."/>
            <person name="Hua S.X."/>
            <person name="Woyke T."/>
        </authorList>
    </citation>
    <scope>NUCLEOTIDE SEQUENCE [LARGE SCALE GENOMIC DNA]</scope>
    <source>
        <strain evidence="2 3">XH-48</strain>
    </source>
</reference>
<dbReference type="KEGG" id="hlr:HALLA_09155"/>
<dbReference type="AlphaFoldDB" id="W0JNY8"/>
<name>W0JNY8_9EURY</name>
<sequence>MGELSDRLLILLIAATGLLVLLVGWELALVEALEMELSGRVEAILYVAVIVVFVLVVISVWIETERIDEDRD</sequence>